<evidence type="ECO:0000313" key="1">
    <source>
        <dbReference type="EMBL" id="KAJ1209261.1"/>
    </source>
</evidence>
<organism evidence="1 2">
    <name type="scientific">Pleurodeles waltl</name>
    <name type="common">Iberian ribbed newt</name>
    <dbReference type="NCBI Taxonomy" id="8319"/>
    <lineage>
        <taxon>Eukaryota</taxon>
        <taxon>Metazoa</taxon>
        <taxon>Chordata</taxon>
        <taxon>Craniata</taxon>
        <taxon>Vertebrata</taxon>
        <taxon>Euteleostomi</taxon>
        <taxon>Amphibia</taxon>
        <taxon>Batrachia</taxon>
        <taxon>Caudata</taxon>
        <taxon>Salamandroidea</taxon>
        <taxon>Salamandridae</taxon>
        <taxon>Pleurodelinae</taxon>
        <taxon>Pleurodeles</taxon>
    </lineage>
</organism>
<proteinExistence type="predicted"/>
<dbReference type="EMBL" id="JANPWB010000002">
    <property type="protein sequence ID" value="KAJ1209261.1"/>
    <property type="molecule type" value="Genomic_DNA"/>
</dbReference>
<dbReference type="AlphaFoldDB" id="A0AAV7W946"/>
<evidence type="ECO:0000313" key="2">
    <source>
        <dbReference type="Proteomes" id="UP001066276"/>
    </source>
</evidence>
<dbReference type="Gene3D" id="3.60.10.10">
    <property type="entry name" value="Endonuclease/exonuclease/phosphatase"/>
    <property type="match status" value="1"/>
</dbReference>
<gene>
    <name evidence="1" type="ORF">NDU88_004639</name>
</gene>
<protein>
    <submittedName>
        <fullName evidence="1">Uncharacterized protein</fullName>
    </submittedName>
</protein>
<keyword evidence="2" id="KW-1185">Reference proteome</keyword>
<sequence length="181" mass="20292">MNTSCGGERDGPTLFLGALTNTLLLIHLRTIEDPDGQYMILHDPIGHTKITLLNRYGSNDYPAVYHTILKHCLEIYSGTILCGVDHNLVLDIDLDCSVRNENCLTRARAAFLDIMVRPSRHLARATGVHISILVHGTFTRLDYWVGSWDVTNWTKTVRHLRGTLSDHSPVVLLLILPTARV</sequence>
<dbReference type="Proteomes" id="UP001066276">
    <property type="component" value="Chromosome 1_2"/>
</dbReference>
<dbReference type="InterPro" id="IPR036691">
    <property type="entry name" value="Endo/exonu/phosph_ase_sf"/>
</dbReference>
<reference evidence="1" key="1">
    <citation type="journal article" date="2022" name="bioRxiv">
        <title>Sequencing and chromosome-scale assembly of the giantPleurodeles waltlgenome.</title>
        <authorList>
            <person name="Brown T."/>
            <person name="Elewa A."/>
            <person name="Iarovenko S."/>
            <person name="Subramanian E."/>
            <person name="Araus A.J."/>
            <person name="Petzold A."/>
            <person name="Susuki M."/>
            <person name="Suzuki K.-i.T."/>
            <person name="Hayashi T."/>
            <person name="Toyoda A."/>
            <person name="Oliveira C."/>
            <person name="Osipova E."/>
            <person name="Leigh N.D."/>
            <person name="Simon A."/>
            <person name="Yun M.H."/>
        </authorList>
    </citation>
    <scope>NUCLEOTIDE SEQUENCE</scope>
    <source>
        <strain evidence="1">20211129_DDA</strain>
        <tissue evidence="1">Liver</tissue>
    </source>
</reference>
<name>A0AAV7W946_PLEWA</name>
<accession>A0AAV7W946</accession>
<comment type="caution">
    <text evidence="1">The sequence shown here is derived from an EMBL/GenBank/DDBJ whole genome shotgun (WGS) entry which is preliminary data.</text>
</comment>